<feature type="compositionally biased region" description="Pro residues" evidence="1">
    <location>
        <begin position="148"/>
        <end position="163"/>
    </location>
</feature>
<feature type="compositionally biased region" description="Basic and acidic residues" evidence="1">
    <location>
        <begin position="66"/>
        <end position="79"/>
    </location>
</feature>
<feature type="compositionally biased region" description="Basic and acidic residues" evidence="1">
    <location>
        <begin position="88"/>
        <end position="100"/>
    </location>
</feature>
<evidence type="ECO:0000313" key="4">
    <source>
        <dbReference type="Proteomes" id="UP000297716"/>
    </source>
</evidence>
<dbReference type="InterPro" id="IPR058348">
    <property type="entry name" value="DUF8035"/>
</dbReference>
<protein>
    <recommendedName>
        <fullName evidence="2">DUF8035 domain-containing protein</fullName>
    </recommendedName>
</protein>
<comment type="caution">
    <text evidence="3">The sequence shown here is derived from an EMBL/GenBank/DDBJ whole genome shotgun (WGS) entry which is preliminary data.</text>
</comment>
<feature type="compositionally biased region" description="Basic and acidic residues" evidence="1">
    <location>
        <begin position="119"/>
        <end position="147"/>
    </location>
</feature>
<feature type="region of interest" description="Disordered" evidence="1">
    <location>
        <begin position="195"/>
        <end position="251"/>
    </location>
</feature>
<organism evidence="3 4">
    <name type="scientific">Xylaria hypoxylon</name>
    <dbReference type="NCBI Taxonomy" id="37992"/>
    <lineage>
        <taxon>Eukaryota</taxon>
        <taxon>Fungi</taxon>
        <taxon>Dikarya</taxon>
        <taxon>Ascomycota</taxon>
        <taxon>Pezizomycotina</taxon>
        <taxon>Sordariomycetes</taxon>
        <taxon>Xylariomycetidae</taxon>
        <taxon>Xylariales</taxon>
        <taxon>Xylariaceae</taxon>
        <taxon>Xylaria</taxon>
    </lineage>
</organism>
<dbReference type="Proteomes" id="UP000297716">
    <property type="component" value="Unassembled WGS sequence"/>
</dbReference>
<sequence length="479" mass="55594">MAYRRSDDADLAYGERWDKDRLALERDRFEEHDRYYARAPPRERVREASVDDRFVERRAPRPWEDDHVRERRYYDETPRRRPSPPLELEIKNRDREHHDPSPPVRRPGGLLRRQSSLDTFDRRPAQRLYDRDDYSPPTRRREYRPDPYEPIPLPRSRALPPPRIYAENDYEEIKVAEPQRYGDDDFHTYPEHVLEREIVRTKKQQRDHSGSRTSRARSRRSRSRRGSSRSLSTSSSSSDTGGTAITAKSEYPKKGKTRVPLRLISVRAIAELQYPYVIEGGTVIIQKALGQQNIDDLLRLSDEYKKADAELTATRSVSALVEERREEVFTIPPPAPPTLVRAPPPPFEVVKETMVREISPARTYTSYNGPGASTAGSYTTSRTPVVIDAGPREVSDNVLVGPLALIGDKRGDHYSHNHHGYHSHSHSRDRDLVRAERLPTGELVLYEQEIERIEEPRRGVRIEKDKKGRMSISVPKYRK</sequence>
<feature type="compositionally biased region" description="Basic and acidic residues" evidence="1">
    <location>
        <begin position="195"/>
        <end position="210"/>
    </location>
</feature>
<keyword evidence="4" id="KW-1185">Reference proteome</keyword>
<evidence type="ECO:0000313" key="3">
    <source>
        <dbReference type="EMBL" id="TGJ82767.1"/>
    </source>
</evidence>
<name>A0A4Z0YH68_9PEZI</name>
<feature type="region of interest" description="Disordered" evidence="1">
    <location>
        <begin position="66"/>
        <end position="163"/>
    </location>
</feature>
<proteinExistence type="predicted"/>
<feature type="compositionally biased region" description="Low complexity" evidence="1">
    <location>
        <begin position="228"/>
        <end position="243"/>
    </location>
</feature>
<reference evidence="3 4" key="1">
    <citation type="submission" date="2019-03" db="EMBL/GenBank/DDBJ databases">
        <title>Draft genome sequence of Xylaria hypoxylon DSM 108379, a ubiquitous saprotrophic-parasitic fungi on hardwood.</title>
        <authorList>
            <person name="Buettner E."/>
            <person name="Leonhardt S."/>
            <person name="Gebauer A.M."/>
            <person name="Liers C."/>
            <person name="Hofrichter M."/>
            <person name="Kellner H."/>
        </authorList>
    </citation>
    <scope>NUCLEOTIDE SEQUENCE [LARGE SCALE GENOMIC DNA]</scope>
    <source>
        <strain evidence="3 4">DSM 108379</strain>
    </source>
</reference>
<dbReference type="AlphaFoldDB" id="A0A4Z0YH68"/>
<dbReference type="Pfam" id="PF26118">
    <property type="entry name" value="DUF8035"/>
    <property type="match status" value="1"/>
</dbReference>
<dbReference type="OrthoDB" id="5428245at2759"/>
<accession>A0A4Z0YH68</accession>
<dbReference type="STRING" id="37992.A0A4Z0YH68"/>
<feature type="domain" description="DUF8035" evidence="2">
    <location>
        <begin position="253"/>
        <end position="307"/>
    </location>
</feature>
<gene>
    <name evidence="3" type="ORF">E0Z10_g5990</name>
</gene>
<evidence type="ECO:0000256" key="1">
    <source>
        <dbReference type="SAM" id="MobiDB-lite"/>
    </source>
</evidence>
<feature type="compositionally biased region" description="Basic residues" evidence="1">
    <location>
        <begin position="214"/>
        <end position="227"/>
    </location>
</feature>
<evidence type="ECO:0000259" key="2">
    <source>
        <dbReference type="Pfam" id="PF26118"/>
    </source>
</evidence>
<dbReference type="EMBL" id="SKBN01000116">
    <property type="protein sequence ID" value="TGJ82767.1"/>
    <property type="molecule type" value="Genomic_DNA"/>
</dbReference>